<dbReference type="InterPro" id="IPR019467">
    <property type="entry name" value="Hat1_N"/>
</dbReference>
<dbReference type="InterPro" id="IPR016181">
    <property type="entry name" value="Acyl_CoA_acyltransferase"/>
</dbReference>
<protein>
    <recommendedName>
        <fullName evidence="5">Histone acetyltransferase type B catalytic subunit</fullName>
        <ecNumber evidence="3">2.1.2.2</ecNumber>
        <ecNumber evidence="4">2.3.1.48</ecNumber>
    </recommendedName>
</protein>
<dbReference type="PROSITE" id="PS00373">
    <property type="entry name" value="GART"/>
    <property type="match status" value="1"/>
</dbReference>
<comment type="pathway">
    <text evidence="1">Purine metabolism; IMP biosynthesis via de novo pathway; N(2)-formyl-N(1)-(5-phospho-D-ribosyl)glycinamide from N(1)-(5-phospho-D-ribosyl)glycinamide (10-formyl THF route): step 1/1.</text>
</comment>
<evidence type="ECO:0000256" key="6">
    <source>
        <dbReference type="ARBA" id="ARBA00022679"/>
    </source>
</evidence>
<dbReference type="Proteomes" id="UP001578633">
    <property type="component" value="Chromosome 4"/>
</dbReference>
<accession>A0ABR3UJU0</accession>
<proteinExistence type="inferred from homology"/>
<dbReference type="Pfam" id="PF00551">
    <property type="entry name" value="Formyl_trans_N"/>
    <property type="match status" value="1"/>
</dbReference>
<gene>
    <name evidence="13" type="ORF">ACET3X_005154</name>
</gene>
<keyword evidence="7" id="KW-0658">Purine biosynthesis</keyword>
<dbReference type="EC" id="2.3.1.48" evidence="4"/>
<evidence type="ECO:0000256" key="4">
    <source>
        <dbReference type="ARBA" id="ARBA00013184"/>
    </source>
</evidence>
<dbReference type="InterPro" id="IPR001555">
    <property type="entry name" value="GART_AS"/>
</dbReference>
<keyword evidence="6" id="KW-0808">Transferase</keyword>
<dbReference type="CDD" id="cd08645">
    <property type="entry name" value="FMT_core_GART"/>
    <property type="match status" value="1"/>
</dbReference>
<dbReference type="SUPFAM" id="SSF55729">
    <property type="entry name" value="Acyl-CoA N-acyltransferases (Nat)"/>
    <property type="match status" value="1"/>
</dbReference>
<evidence type="ECO:0000256" key="9">
    <source>
        <dbReference type="ARBA" id="ARBA00048017"/>
    </source>
</evidence>
<comment type="caution">
    <text evidence="13">The sequence shown here is derived from an EMBL/GenBank/DDBJ whole genome shotgun (WGS) entry which is preliminary data.</text>
</comment>
<dbReference type="Gene3D" id="3.90.360.10">
    <property type="entry name" value="Histone acetyl transferase 1 (HAT1), N-terminal domain"/>
    <property type="match status" value="1"/>
</dbReference>
<evidence type="ECO:0000259" key="12">
    <source>
        <dbReference type="Pfam" id="PF10394"/>
    </source>
</evidence>
<dbReference type="InterPro" id="IPR004607">
    <property type="entry name" value="GART"/>
</dbReference>
<comment type="catalytic activity">
    <reaction evidence="9">
        <text>L-lysyl-[protein] + acetyl-CoA = N(6)-acetyl-L-lysyl-[protein] + CoA + H(+)</text>
        <dbReference type="Rhea" id="RHEA:45948"/>
        <dbReference type="Rhea" id="RHEA-COMP:9752"/>
        <dbReference type="Rhea" id="RHEA-COMP:10731"/>
        <dbReference type="ChEBI" id="CHEBI:15378"/>
        <dbReference type="ChEBI" id="CHEBI:29969"/>
        <dbReference type="ChEBI" id="CHEBI:57287"/>
        <dbReference type="ChEBI" id="CHEBI:57288"/>
        <dbReference type="ChEBI" id="CHEBI:61930"/>
        <dbReference type="EC" id="2.3.1.48"/>
    </reaction>
</comment>
<dbReference type="EC" id="2.1.2.2" evidence="3"/>
<feature type="domain" description="Histone acetyl transferase HAT1 N-terminal" evidence="12">
    <location>
        <begin position="8"/>
        <end position="164"/>
    </location>
</feature>
<comment type="similarity">
    <text evidence="2">Belongs to the HAT1 family.</text>
</comment>
<dbReference type="SUPFAM" id="SSF53328">
    <property type="entry name" value="Formyltransferase"/>
    <property type="match status" value="1"/>
</dbReference>
<dbReference type="GeneID" id="96085476"/>
<evidence type="ECO:0000256" key="10">
    <source>
        <dbReference type="SAM" id="MobiDB-lite"/>
    </source>
</evidence>
<organism evidence="13 14">
    <name type="scientific">Alternaria dauci</name>
    <dbReference type="NCBI Taxonomy" id="48095"/>
    <lineage>
        <taxon>Eukaryota</taxon>
        <taxon>Fungi</taxon>
        <taxon>Dikarya</taxon>
        <taxon>Ascomycota</taxon>
        <taxon>Pezizomycotina</taxon>
        <taxon>Dothideomycetes</taxon>
        <taxon>Pleosporomycetidae</taxon>
        <taxon>Pleosporales</taxon>
        <taxon>Pleosporineae</taxon>
        <taxon>Pleosporaceae</taxon>
        <taxon>Alternaria</taxon>
        <taxon>Alternaria sect. Porri</taxon>
    </lineage>
</organism>
<dbReference type="Gene3D" id="3.40.50.170">
    <property type="entry name" value="Formyl transferase, N-terminal domain"/>
    <property type="match status" value="1"/>
</dbReference>
<dbReference type="InterPro" id="IPR002376">
    <property type="entry name" value="Formyl_transf_N"/>
</dbReference>
<dbReference type="HAMAP" id="MF_01930">
    <property type="entry name" value="PurN"/>
    <property type="match status" value="1"/>
</dbReference>
<dbReference type="NCBIfam" id="TIGR00639">
    <property type="entry name" value="PurN"/>
    <property type="match status" value="1"/>
</dbReference>
<reference evidence="13 14" key="1">
    <citation type="submission" date="2024-09" db="EMBL/GenBank/DDBJ databases">
        <title>T2T genomes of carrot and Alternaria dauci and their utility for understanding host-pathogen interaction during carrot leaf blight disease.</title>
        <authorList>
            <person name="Liu W."/>
            <person name="Xu S."/>
            <person name="Ou C."/>
            <person name="Liu X."/>
            <person name="Zhuang F."/>
            <person name="Deng X.W."/>
        </authorList>
    </citation>
    <scope>NUCLEOTIDE SEQUENCE [LARGE SCALE GENOMIC DNA]</scope>
    <source>
        <strain evidence="13 14">A2016</strain>
    </source>
</reference>
<evidence type="ECO:0000256" key="2">
    <source>
        <dbReference type="ARBA" id="ARBA00010543"/>
    </source>
</evidence>
<evidence type="ECO:0000313" key="14">
    <source>
        <dbReference type="Proteomes" id="UP001578633"/>
    </source>
</evidence>
<dbReference type="InterPro" id="IPR036477">
    <property type="entry name" value="Formyl_transf_N_sf"/>
</dbReference>
<evidence type="ECO:0000256" key="1">
    <source>
        <dbReference type="ARBA" id="ARBA00005054"/>
    </source>
</evidence>
<dbReference type="Gene3D" id="3.40.630.30">
    <property type="match status" value="1"/>
</dbReference>
<sequence>MELDLDDWVTNSNECFHINLYRTCNQNGPERILDESFHPSYTHTVIEENETIAGYKNPSIELDFRANDLNPKLKISFDQELDLKKISSDLNQVDLSPELFREYLPESIDDAAGATSSDWKPPGECIKTFSLYGKQYEVWKASMTDPDARRIWTNMKILNLLFIDGATLEGLDDEETHHRWSLYLLYDVTPLSDASLSPYTLAGFSTSYRAWIFPTYEIARATKQLPSPAESSNGDAEKYTPPRLTQDPETFLFTDKLDLLETPSRERISQFLILPPYQGQSLGSRLYDTIFHELVNKPFIYEIPVEDPSEAFDAMRDYSDITYLRTLPAFKDLSIVSALPQESLRKDSPIPRDQILGNGKDLEELRKSTKIVSRQFYRMVELHLLSTIPPNNRNRARITRKAKSSNENDRKYYFWRLALKHRIYSQNADALDQMEDVAERVEKLECAVDSQQEEFEERLEGLEKRQSLAAEQTSAPAAGARSKRKRAVVVEDDEDDEWEDMDEGANTVTPVFLVKSSGSFMHTMPDRQFNLTVLISGNGSNLQALIDACASGALPNTRITHVISNRKAAYGLERASKASIPTTYHNLVAYKKKHADDKAREEYDRDLAQIILHGQHPRPDLIVCAGWMHIVTTAFLSPIAEAGVKIINLHPALPGEFAGAKAIERAWTAGKEDGLKRTGVMIHEVIAEVDAGDAIVTQEVELKEGETLEELEERIHAVEHGLIVEGTRRVLQGLGNTS</sequence>
<evidence type="ECO:0000259" key="11">
    <source>
        <dbReference type="Pfam" id="PF00551"/>
    </source>
</evidence>
<feature type="domain" description="Formyl transferase N-terminal" evidence="11">
    <location>
        <begin position="530"/>
        <end position="725"/>
    </location>
</feature>
<evidence type="ECO:0000256" key="3">
    <source>
        <dbReference type="ARBA" id="ARBA00012254"/>
    </source>
</evidence>
<feature type="region of interest" description="Disordered" evidence="10">
    <location>
        <begin position="466"/>
        <end position="501"/>
    </location>
</feature>
<dbReference type="InterPro" id="IPR037113">
    <property type="entry name" value="Hat1_N_sf"/>
</dbReference>
<dbReference type="Pfam" id="PF10394">
    <property type="entry name" value="Hat1_N"/>
    <property type="match status" value="1"/>
</dbReference>
<keyword evidence="14" id="KW-1185">Reference proteome</keyword>
<keyword evidence="8" id="KW-0012">Acyltransferase</keyword>
<dbReference type="PANTHER" id="PTHR12046">
    <property type="entry name" value="HISTONE ACETYLTRANSFERASE TYPE B CATALYTIC SUBUNIT"/>
    <property type="match status" value="1"/>
</dbReference>
<evidence type="ECO:0000256" key="5">
    <source>
        <dbReference type="ARBA" id="ARBA00021268"/>
    </source>
</evidence>
<evidence type="ECO:0000313" key="13">
    <source>
        <dbReference type="EMBL" id="KAL1796614.1"/>
    </source>
</evidence>
<dbReference type="EMBL" id="JBHGVX010000004">
    <property type="protein sequence ID" value="KAL1796614.1"/>
    <property type="molecule type" value="Genomic_DNA"/>
</dbReference>
<evidence type="ECO:0000256" key="8">
    <source>
        <dbReference type="ARBA" id="ARBA00023315"/>
    </source>
</evidence>
<evidence type="ECO:0000256" key="7">
    <source>
        <dbReference type="ARBA" id="ARBA00022755"/>
    </source>
</evidence>
<name>A0ABR3UJU0_9PLEO</name>
<dbReference type="RefSeq" id="XP_069307198.1">
    <property type="nucleotide sequence ID" value="XM_069451328.1"/>
</dbReference>
<dbReference type="InterPro" id="IPR017380">
    <property type="entry name" value="Hist_AcTrfase_B-typ_cat-su"/>
</dbReference>
<feature type="compositionally biased region" description="Acidic residues" evidence="10">
    <location>
        <begin position="490"/>
        <end position="501"/>
    </location>
</feature>